<reference evidence="2" key="1">
    <citation type="submission" date="2016-10" db="EMBL/GenBank/DDBJ databases">
        <authorList>
            <person name="Varghese N."/>
            <person name="Submissions S."/>
        </authorList>
    </citation>
    <scope>NUCLEOTIDE SEQUENCE [LARGE SCALE GENOMIC DNA]</scope>
    <source>
        <strain evidence="2">CGMCC 4.3525</strain>
    </source>
</reference>
<dbReference type="AlphaFoldDB" id="A0A1H9DBW8"/>
<proteinExistence type="predicted"/>
<dbReference type="EMBL" id="FOFR01000002">
    <property type="protein sequence ID" value="SEQ10964.1"/>
    <property type="molecule type" value="Genomic_DNA"/>
</dbReference>
<gene>
    <name evidence="1" type="ORF">SAMN05216188_10295</name>
</gene>
<dbReference type="OrthoDB" id="5196609at2"/>
<name>A0A1H9DBW8_9PSEU</name>
<protein>
    <submittedName>
        <fullName evidence="1">Uncharacterized protein</fullName>
    </submittedName>
</protein>
<sequence length="176" mass="20056">MSLPPCVVCGRYAFDSRHGFPSTFDEDQATEVLGHPPPEALSVFDEGVRKRFWVGHADCTGFSLRTPERSAEELRDRLRRYEQRRQAADAPHPRDPRGVVRTGMSRDQVRRLLGPPHRRDTGTGDQLIVAGRFAALLIDPSEEESWLYRGMPAGRRTRITFRDGRVVDVRTSRENT</sequence>
<keyword evidence="2" id="KW-1185">Reference proteome</keyword>
<organism evidence="1 2">
    <name type="scientific">Lentzea xinjiangensis</name>
    <dbReference type="NCBI Taxonomy" id="402600"/>
    <lineage>
        <taxon>Bacteria</taxon>
        <taxon>Bacillati</taxon>
        <taxon>Actinomycetota</taxon>
        <taxon>Actinomycetes</taxon>
        <taxon>Pseudonocardiales</taxon>
        <taxon>Pseudonocardiaceae</taxon>
        <taxon>Lentzea</taxon>
    </lineage>
</organism>
<evidence type="ECO:0000313" key="2">
    <source>
        <dbReference type="Proteomes" id="UP000199352"/>
    </source>
</evidence>
<dbReference type="Proteomes" id="UP000199352">
    <property type="component" value="Unassembled WGS sequence"/>
</dbReference>
<dbReference type="RefSeq" id="WP_143115983.1">
    <property type="nucleotide sequence ID" value="NZ_FOFR01000002.1"/>
</dbReference>
<evidence type="ECO:0000313" key="1">
    <source>
        <dbReference type="EMBL" id="SEQ10964.1"/>
    </source>
</evidence>
<accession>A0A1H9DBW8</accession>
<dbReference type="STRING" id="402600.SAMN05216188_10295"/>